<protein>
    <submittedName>
        <fullName>32 kDa outer membrane protein</fullName>
    </submittedName>
</protein>
<organism>
    <name type="scientific">Bordetella pertussis</name>
    <dbReference type="NCBI Taxonomy" id="520"/>
    <lineage>
        <taxon>Bacteria</taxon>
        <taxon>Pseudomonadati</taxon>
        <taxon>Pseudomonadota</taxon>
        <taxon>Betaproteobacteria</taxon>
        <taxon>Burkholderiales</taxon>
        <taxon>Alcaligenaceae</taxon>
        <taxon>Bordetella</taxon>
    </lineage>
</organism>
<accession>Q9R4I0</accession>
<keyword id="KW-0903">Direct protein sequencing</keyword>
<name>Q9R4I0_BORPT</name>
<dbReference type="AlphaFoldDB" id="Q9R4I0"/>
<reference key="1">
    <citation type="journal article" date="1995" name="Vaccine">
        <title>The purification and protective capacity of Bordetella pertussis outer membrane proteins.</title>
        <authorList>
            <person name="Hamstra H.J."/>
            <person name="Kuipers B."/>
            <person name="Schijf-Evers D."/>
            <person name="Loggen H.G."/>
            <person name="Poolman J.T."/>
        </authorList>
    </citation>
    <scope>PROTEIN SEQUENCE</scope>
</reference>
<sequence>ALSKRMGELRLTPVAGGVWGRAF</sequence>
<proteinExistence type="evidence at protein level"/>